<dbReference type="Gene3D" id="2.20.20.160">
    <property type="match status" value="2"/>
</dbReference>
<comment type="caution">
    <text evidence="2">The sequence shown here is derived from an EMBL/GenBank/DDBJ whole genome shotgun (WGS) entry which is preliminary data.</text>
</comment>
<dbReference type="AlphaFoldDB" id="A0A2J7RJV2"/>
<dbReference type="Pfam" id="PF11581">
    <property type="entry name" value="Argos"/>
    <property type="match status" value="1"/>
</dbReference>
<dbReference type="FunCoup" id="A0A2J7RJV2">
    <property type="interactions" value="93"/>
</dbReference>
<dbReference type="EMBL" id="NEVH01002988">
    <property type="protein sequence ID" value="PNF41101.1"/>
    <property type="molecule type" value="Genomic_DNA"/>
</dbReference>
<sequence length="352" mass="39683">MREDKGMKGINQRKKGGKRTDLKGEGGKNGIGVTIGQARDGKETWNKGGKKIKIRRRKRVAVATVTYMRNATLFAFSGLRQNEHLLSGRGHGVTTITKLASTILRISYNHHKMNHSLQCNKNSGQREAEEYALLEAVARERLVKTQQAAKGLADAMNSEEDIPECGPWTVCSKVDLYETPWVERECRCPGRQSCPSQLAATDGHTITDKTRQFKLCEPVKKLPKCRYFRDITWILVSGADNITEQIVQCHCPRGAVAYLIKRQAVQTPDGLLSYRYSFACSPQSRLRCQRKEPCRLFTVRKRQELLNEVNTSTLCQCPHGHTCPRHHTEPGVIVGKSYTEEAIRTYSGYCIS</sequence>
<dbReference type="OrthoDB" id="8177523at2759"/>
<dbReference type="Proteomes" id="UP000235965">
    <property type="component" value="Unassembled WGS sequence"/>
</dbReference>
<dbReference type="Gene3D" id="2.20.20.150">
    <property type="match status" value="1"/>
</dbReference>
<dbReference type="InParanoid" id="A0A2J7RJV2"/>
<name>A0A2J7RJV2_9NEOP</name>
<feature type="region of interest" description="Disordered" evidence="1">
    <location>
        <begin position="1"/>
        <end position="46"/>
    </location>
</feature>
<evidence type="ECO:0000313" key="3">
    <source>
        <dbReference type="Proteomes" id="UP000235965"/>
    </source>
</evidence>
<reference evidence="2 3" key="1">
    <citation type="submission" date="2017-12" db="EMBL/GenBank/DDBJ databases">
        <title>Hemimetabolous genomes reveal molecular basis of termite eusociality.</title>
        <authorList>
            <person name="Harrison M.C."/>
            <person name="Jongepier E."/>
            <person name="Robertson H.M."/>
            <person name="Arning N."/>
            <person name="Bitard-Feildel T."/>
            <person name="Chao H."/>
            <person name="Childers C.P."/>
            <person name="Dinh H."/>
            <person name="Doddapaneni H."/>
            <person name="Dugan S."/>
            <person name="Gowin J."/>
            <person name="Greiner C."/>
            <person name="Han Y."/>
            <person name="Hu H."/>
            <person name="Hughes D.S.T."/>
            <person name="Huylmans A.-K."/>
            <person name="Kemena C."/>
            <person name="Kremer L.P.M."/>
            <person name="Lee S.L."/>
            <person name="Lopez-Ezquerra A."/>
            <person name="Mallet L."/>
            <person name="Monroy-Kuhn J.M."/>
            <person name="Moser A."/>
            <person name="Murali S.C."/>
            <person name="Muzny D.M."/>
            <person name="Otani S."/>
            <person name="Piulachs M.-D."/>
            <person name="Poelchau M."/>
            <person name="Qu J."/>
            <person name="Schaub F."/>
            <person name="Wada-Katsumata A."/>
            <person name="Worley K.C."/>
            <person name="Xie Q."/>
            <person name="Ylla G."/>
            <person name="Poulsen M."/>
            <person name="Gibbs R.A."/>
            <person name="Schal C."/>
            <person name="Richards S."/>
            <person name="Belles X."/>
            <person name="Korb J."/>
            <person name="Bornberg-Bauer E."/>
        </authorList>
    </citation>
    <scope>NUCLEOTIDE SEQUENCE [LARGE SCALE GENOMIC DNA]</scope>
    <source>
        <tissue evidence="2">Whole body</tissue>
    </source>
</reference>
<organism evidence="2 3">
    <name type="scientific">Cryptotermes secundus</name>
    <dbReference type="NCBI Taxonomy" id="105785"/>
    <lineage>
        <taxon>Eukaryota</taxon>
        <taxon>Metazoa</taxon>
        <taxon>Ecdysozoa</taxon>
        <taxon>Arthropoda</taxon>
        <taxon>Hexapoda</taxon>
        <taxon>Insecta</taxon>
        <taxon>Pterygota</taxon>
        <taxon>Neoptera</taxon>
        <taxon>Polyneoptera</taxon>
        <taxon>Dictyoptera</taxon>
        <taxon>Blattodea</taxon>
        <taxon>Blattoidea</taxon>
        <taxon>Termitoidae</taxon>
        <taxon>Kalotermitidae</taxon>
        <taxon>Cryptotermitinae</taxon>
        <taxon>Cryptotermes</taxon>
    </lineage>
</organism>
<dbReference type="InterPro" id="IPR021633">
    <property type="entry name" value="Argos"/>
</dbReference>
<accession>A0A2J7RJV2</accession>
<evidence type="ECO:0000313" key="2">
    <source>
        <dbReference type="EMBL" id="PNF41101.1"/>
    </source>
</evidence>
<protein>
    <recommendedName>
        <fullName evidence="4">Protein giant-lens</fullName>
    </recommendedName>
</protein>
<evidence type="ECO:0008006" key="4">
    <source>
        <dbReference type="Google" id="ProtNLM"/>
    </source>
</evidence>
<keyword evidence="3" id="KW-1185">Reference proteome</keyword>
<gene>
    <name evidence="2" type="ORF">B7P43_G06234</name>
</gene>
<dbReference type="STRING" id="105785.A0A2J7RJV2"/>
<proteinExistence type="predicted"/>
<evidence type="ECO:0000256" key="1">
    <source>
        <dbReference type="SAM" id="MobiDB-lite"/>
    </source>
</evidence>